<dbReference type="AlphaFoldDB" id="A0A382HUL9"/>
<reference evidence="1" key="1">
    <citation type="submission" date="2018-05" db="EMBL/GenBank/DDBJ databases">
        <authorList>
            <person name="Lanie J.A."/>
            <person name="Ng W.-L."/>
            <person name="Kazmierczak K.M."/>
            <person name="Andrzejewski T.M."/>
            <person name="Davidsen T.M."/>
            <person name="Wayne K.J."/>
            <person name="Tettelin H."/>
            <person name="Glass J.I."/>
            <person name="Rusch D."/>
            <person name="Podicherti R."/>
            <person name="Tsui H.-C.T."/>
            <person name="Winkler M.E."/>
        </authorList>
    </citation>
    <scope>NUCLEOTIDE SEQUENCE</scope>
</reference>
<organism evidence="1">
    <name type="scientific">marine metagenome</name>
    <dbReference type="NCBI Taxonomy" id="408172"/>
    <lineage>
        <taxon>unclassified sequences</taxon>
        <taxon>metagenomes</taxon>
        <taxon>ecological metagenomes</taxon>
    </lineage>
</organism>
<sequence length="43" mass="4876">MRDQNPTEKIINSKMTGLCHCGTYPRIPKAIRKTGQMLETKNA</sequence>
<evidence type="ECO:0008006" key="2">
    <source>
        <dbReference type="Google" id="ProtNLM"/>
    </source>
</evidence>
<name>A0A382HUL9_9ZZZZ</name>
<dbReference type="InterPro" id="IPR036884">
    <property type="entry name" value="2Fe-2S-bd_dom_sf"/>
</dbReference>
<proteinExistence type="predicted"/>
<gene>
    <name evidence="1" type="ORF">METZ01_LOCUS243167</name>
</gene>
<accession>A0A382HUL9</accession>
<dbReference type="EMBL" id="UINC01063073">
    <property type="protein sequence ID" value="SVB90313.1"/>
    <property type="molecule type" value="Genomic_DNA"/>
</dbReference>
<evidence type="ECO:0000313" key="1">
    <source>
        <dbReference type="EMBL" id="SVB90313.1"/>
    </source>
</evidence>
<dbReference type="SUPFAM" id="SSF47741">
    <property type="entry name" value="CO dehydrogenase ISP C-domain like"/>
    <property type="match status" value="1"/>
</dbReference>
<protein>
    <recommendedName>
        <fullName evidence="2">[2Fe-2S]-binding domain-containing protein</fullName>
    </recommendedName>
</protein>